<comment type="caution">
    <text evidence="1">The sequence shown here is derived from an EMBL/GenBank/DDBJ whole genome shotgun (WGS) entry which is preliminary data.</text>
</comment>
<protein>
    <submittedName>
        <fullName evidence="1">Uncharacterized protein</fullName>
    </submittedName>
</protein>
<organism evidence="1">
    <name type="scientific">Solanum chilense</name>
    <name type="common">Tomato</name>
    <name type="synonym">Lycopersicon chilense</name>
    <dbReference type="NCBI Taxonomy" id="4083"/>
    <lineage>
        <taxon>Eukaryota</taxon>
        <taxon>Viridiplantae</taxon>
        <taxon>Streptophyta</taxon>
        <taxon>Embryophyta</taxon>
        <taxon>Tracheophyta</taxon>
        <taxon>Spermatophyta</taxon>
        <taxon>Magnoliopsida</taxon>
        <taxon>eudicotyledons</taxon>
        <taxon>Gunneridae</taxon>
        <taxon>Pentapetalae</taxon>
        <taxon>asterids</taxon>
        <taxon>lamiids</taxon>
        <taxon>Solanales</taxon>
        <taxon>Solanaceae</taxon>
        <taxon>Solanoideae</taxon>
        <taxon>Solaneae</taxon>
        <taxon>Solanum</taxon>
        <taxon>Solanum subgen. Lycopersicon</taxon>
    </lineage>
</organism>
<sequence>MACNGRRHPTMCAAQSPCRHAIPYVVQLCVQSKGDDNMTCTTSSDRGNDDIYRLTLFDRVCSRRSMIAFSTPDVIQPCVLDKGYDCMPRPTYSNRVFCARAMMTCHVLSLPTVCCPSAKITHHTRLYPTTCAAQWPCEHATPDVIRLSVMSKGNDNMPRPTSSDRVFIPRAMMAFHTQRRPIVYAF</sequence>
<name>A0A6N2B2R5_SOLCI</name>
<gene>
    <name evidence="1" type="ORF">EJD97_017589</name>
</gene>
<reference evidence="1" key="1">
    <citation type="submission" date="2019-05" db="EMBL/GenBank/DDBJ databases">
        <title>The de novo reference genome and transcriptome assemblies of the wild tomato species Solanum chilense.</title>
        <authorList>
            <person name="Stam R."/>
            <person name="Nosenko T."/>
            <person name="Hoerger A.C."/>
            <person name="Stephan W."/>
            <person name="Seidel M.A."/>
            <person name="Kuhn J.M.M."/>
            <person name="Haberer G."/>
            <person name="Tellier A."/>
        </authorList>
    </citation>
    <scope>NUCLEOTIDE SEQUENCE</scope>
    <source>
        <tissue evidence="1">Mature leaves</tissue>
    </source>
</reference>
<evidence type="ECO:0000313" key="1">
    <source>
        <dbReference type="EMBL" id="TMW89155.1"/>
    </source>
</evidence>
<proteinExistence type="predicted"/>
<dbReference type="EMBL" id="RXGB01004688">
    <property type="protein sequence ID" value="TMW89155.1"/>
    <property type="molecule type" value="Genomic_DNA"/>
</dbReference>
<accession>A0A6N2B2R5</accession>
<dbReference type="AlphaFoldDB" id="A0A6N2B2R5"/>